<feature type="signal peptide" evidence="2">
    <location>
        <begin position="1"/>
        <end position="20"/>
    </location>
</feature>
<organism evidence="3 4">
    <name type="scientific">Dreissena polymorpha</name>
    <name type="common">Zebra mussel</name>
    <name type="synonym">Mytilus polymorpha</name>
    <dbReference type="NCBI Taxonomy" id="45954"/>
    <lineage>
        <taxon>Eukaryota</taxon>
        <taxon>Metazoa</taxon>
        <taxon>Spiralia</taxon>
        <taxon>Lophotrochozoa</taxon>
        <taxon>Mollusca</taxon>
        <taxon>Bivalvia</taxon>
        <taxon>Autobranchia</taxon>
        <taxon>Heteroconchia</taxon>
        <taxon>Euheterodonta</taxon>
        <taxon>Imparidentia</taxon>
        <taxon>Neoheterodontei</taxon>
        <taxon>Myida</taxon>
        <taxon>Dreissenoidea</taxon>
        <taxon>Dreissenidae</taxon>
        <taxon>Dreissena</taxon>
    </lineage>
</organism>
<keyword evidence="4" id="KW-1185">Reference proteome</keyword>
<name>A0A9D4GXF2_DREPO</name>
<keyword evidence="1" id="KW-0472">Membrane</keyword>
<feature type="chain" id="PRO_5039504478" evidence="2">
    <location>
        <begin position="21"/>
        <end position="205"/>
    </location>
</feature>
<evidence type="ECO:0000313" key="4">
    <source>
        <dbReference type="Proteomes" id="UP000828390"/>
    </source>
</evidence>
<evidence type="ECO:0000256" key="2">
    <source>
        <dbReference type="SAM" id="SignalP"/>
    </source>
</evidence>
<reference evidence="3" key="2">
    <citation type="submission" date="2020-11" db="EMBL/GenBank/DDBJ databases">
        <authorList>
            <person name="McCartney M.A."/>
            <person name="Auch B."/>
            <person name="Kono T."/>
            <person name="Mallez S."/>
            <person name="Becker A."/>
            <person name="Gohl D.M."/>
            <person name="Silverstein K.A.T."/>
            <person name="Koren S."/>
            <person name="Bechman K.B."/>
            <person name="Herman A."/>
            <person name="Abrahante J.E."/>
            <person name="Garbe J."/>
        </authorList>
    </citation>
    <scope>NUCLEOTIDE SEQUENCE</scope>
    <source>
        <strain evidence="3">Duluth1</strain>
        <tissue evidence="3">Whole animal</tissue>
    </source>
</reference>
<sequence>MGSLWCIMAFLIKGFSMTGAILVRQHGAQIVATFECTSHTDITINFIDLSNTPRIIADCDAQVGSCHVYDSIIAKYYAVTYTDEGAFVYIKNTTYALGKYTCCETYNKTNCDSTELVSFAANDPNRSYVQIGNKQSEIIETDQSGRSDCMQGQSFDESLRMMKGFIISSFISILIFILILIGIFFRRLYLKGHLQRIKRTKRSPL</sequence>
<keyword evidence="1" id="KW-0812">Transmembrane</keyword>
<protein>
    <submittedName>
        <fullName evidence="3">Uncharacterized protein</fullName>
    </submittedName>
</protein>
<dbReference type="AlphaFoldDB" id="A0A9D4GXF2"/>
<gene>
    <name evidence="3" type="ORF">DPMN_126638</name>
</gene>
<accession>A0A9D4GXF2</accession>
<dbReference type="EMBL" id="JAIWYP010000005">
    <property type="protein sequence ID" value="KAH3824785.1"/>
    <property type="molecule type" value="Genomic_DNA"/>
</dbReference>
<reference evidence="3" key="1">
    <citation type="journal article" date="2019" name="bioRxiv">
        <title>The Genome of the Zebra Mussel, Dreissena polymorpha: A Resource for Invasive Species Research.</title>
        <authorList>
            <person name="McCartney M.A."/>
            <person name="Auch B."/>
            <person name="Kono T."/>
            <person name="Mallez S."/>
            <person name="Zhang Y."/>
            <person name="Obille A."/>
            <person name="Becker A."/>
            <person name="Abrahante J.E."/>
            <person name="Garbe J."/>
            <person name="Badalamenti J.P."/>
            <person name="Herman A."/>
            <person name="Mangelson H."/>
            <person name="Liachko I."/>
            <person name="Sullivan S."/>
            <person name="Sone E.D."/>
            <person name="Koren S."/>
            <person name="Silverstein K.A.T."/>
            <person name="Beckman K.B."/>
            <person name="Gohl D.M."/>
        </authorList>
    </citation>
    <scope>NUCLEOTIDE SEQUENCE</scope>
    <source>
        <strain evidence="3">Duluth1</strain>
        <tissue evidence="3">Whole animal</tissue>
    </source>
</reference>
<comment type="caution">
    <text evidence="3">The sequence shown here is derived from an EMBL/GenBank/DDBJ whole genome shotgun (WGS) entry which is preliminary data.</text>
</comment>
<feature type="transmembrane region" description="Helical" evidence="1">
    <location>
        <begin position="165"/>
        <end position="189"/>
    </location>
</feature>
<keyword evidence="2" id="KW-0732">Signal</keyword>
<dbReference type="Proteomes" id="UP000828390">
    <property type="component" value="Unassembled WGS sequence"/>
</dbReference>
<proteinExistence type="predicted"/>
<keyword evidence="1" id="KW-1133">Transmembrane helix</keyword>
<evidence type="ECO:0000256" key="1">
    <source>
        <dbReference type="SAM" id="Phobius"/>
    </source>
</evidence>
<evidence type="ECO:0000313" key="3">
    <source>
        <dbReference type="EMBL" id="KAH3824785.1"/>
    </source>
</evidence>